<dbReference type="SUPFAM" id="SSF47413">
    <property type="entry name" value="lambda repressor-like DNA-binding domains"/>
    <property type="match status" value="1"/>
</dbReference>
<proteinExistence type="predicted"/>
<dbReference type="Gene3D" id="1.10.260.40">
    <property type="entry name" value="lambda repressor-like DNA-binding domains"/>
    <property type="match status" value="1"/>
</dbReference>
<reference evidence="2 3" key="1">
    <citation type="submission" date="2018-08" db="EMBL/GenBank/DDBJ databases">
        <title>A genome reference for cultivated species of the human gut microbiota.</title>
        <authorList>
            <person name="Zou Y."/>
            <person name="Xue W."/>
            <person name="Luo G."/>
        </authorList>
    </citation>
    <scope>NUCLEOTIDE SEQUENCE [LARGE SCALE GENOMIC DNA]</scope>
    <source>
        <strain evidence="2 3">AM35-14</strain>
    </source>
</reference>
<protein>
    <submittedName>
        <fullName evidence="2">XRE family transcriptional regulator</fullName>
    </submittedName>
</protein>
<dbReference type="Proteomes" id="UP000283975">
    <property type="component" value="Unassembled WGS sequence"/>
</dbReference>
<gene>
    <name evidence="2" type="ORF">DW839_29435</name>
</gene>
<dbReference type="GO" id="GO:0003677">
    <property type="term" value="F:DNA binding"/>
    <property type="evidence" value="ECO:0007669"/>
    <property type="project" value="InterPro"/>
</dbReference>
<sequence>MPSSFFSEWKRGKMMPKADKLQILADYFGVPLDYFLKE</sequence>
<organism evidence="2 3">
    <name type="scientific">Enterocloster bolteae</name>
    <dbReference type="NCBI Taxonomy" id="208479"/>
    <lineage>
        <taxon>Bacteria</taxon>
        <taxon>Bacillati</taxon>
        <taxon>Bacillota</taxon>
        <taxon>Clostridia</taxon>
        <taxon>Lachnospirales</taxon>
        <taxon>Lachnospiraceae</taxon>
        <taxon>Enterocloster</taxon>
    </lineage>
</organism>
<name>A0A414AHR9_9FIRM</name>
<dbReference type="Pfam" id="PF01381">
    <property type="entry name" value="HTH_3"/>
    <property type="match status" value="1"/>
</dbReference>
<evidence type="ECO:0000313" key="2">
    <source>
        <dbReference type="EMBL" id="RHC47880.1"/>
    </source>
</evidence>
<dbReference type="PROSITE" id="PS50943">
    <property type="entry name" value="HTH_CROC1"/>
    <property type="match status" value="1"/>
</dbReference>
<dbReference type="EMBL" id="QSHZ01000051">
    <property type="protein sequence ID" value="RHC47880.1"/>
    <property type="molecule type" value="Genomic_DNA"/>
</dbReference>
<dbReference type="AlphaFoldDB" id="A0A414AHR9"/>
<dbReference type="InterPro" id="IPR001387">
    <property type="entry name" value="Cro/C1-type_HTH"/>
</dbReference>
<dbReference type="InterPro" id="IPR010982">
    <property type="entry name" value="Lambda_DNA-bd_dom_sf"/>
</dbReference>
<evidence type="ECO:0000313" key="3">
    <source>
        <dbReference type="Proteomes" id="UP000283975"/>
    </source>
</evidence>
<accession>A0A414AHR9</accession>
<feature type="domain" description="HTH cro/C1-type" evidence="1">
    <location>
        <begin position="7"/>
        <end position="35"/>
    </location>
</feature>
<dbReference type="CDD" id="cd00093">
    <property type="entry name" value="HTH_XRE"/>
    <property type="match status" value="1"/>
</dbReference>
<comment type="caution">
    <text evidence="2">The sequence shown here is derived from an EMBL/GenBank/DDBJ whole genome shotgun (WGS) entry which is preliminary data.</text>
</comment>
<evidence type="ECO:0000259" key="1">
    <source>
        <dbReference type="PROSITE" id="PS50943"/>
    </source>
</evidence>